<organism evidence="1 2">
    <name type="scientific">Panagrolaimus sp. PS1159</name>
    <dbReference type="NCBI Taxonomy" id="55785"/>
    <lineage>
        <taxon>Eukaryota</taxon>
        <taxon>Metazoa</taxon>
        <taxon>Ecdysozoa</taxon>
        <taxon>Nematoda</taxon>
        <taxon>Chromadorea</taxon>
        <taxon>Rhabditida</taxon>
        <taxon>Tylenchina</taxon>
        <taxon>Panagrolaimomorpha</taxon>
        <taxon>Panagrolaimoidea</taxon>
        <taxon>Panagrolaimidae</taxon>
        <taxon>Panagrolaimus</taxon>
    </lineage>
</organism>
<evidence type="ECO:0000313" key="2">
    <source>
        <dbReference type="WBParaSite" id="PS1159_v2.g10960.t1"/>
    </source>
</evidence>
<reference evidence="2" key="1">
    <citation type="submission" date="2022-11" db="UniProtKB">
        <authorList>
            <consortium name="WormBaseParasite"/>
        </authorList>
    </citation>
    <scope>IDENTIFICATION</scope>
</reference>
<proteinExistence type="predicted"/>
<protein>
    <submittedName>
        <fullName evidence="2">Uncharacterized protein</fullName>
    </submittedName>
</protein>
<dbReference type="WBParaSite" id="PS1159_v2.g10960.t1">
    <property type="protein sequence ID" value="PS1159_v2.g10960.t1"/>
    <property type="gene ID" value="PS1159_v2.g10960"/>
</dbReference>
<dbReference type="Proteomes" id="UP000887580">
    <property type="component" value="Unplaced"/>
</dbReference>
<evidence type="ECO:0000313" key="1">
    <source>
        <dbReference type="Proteomes" id="UP000887580"/>
    </source>
</evidence>
<accession>A0AC35EUV0</accession>
<name>A0AC35EUV0_9BILA</name>
<sequence length="318" mass="36644">MDKKYLGSPIEVPAINFWNLCGFIASNNGRICKIENNGKIEQFLKISGEIQCPIFYDKNYFYMITTQKMLWRIHYLTAQVDTVPINTTCRGTPLIYNEKIYIPGLKEFVIIDQKNLLILNQMVLSNPIFANAFLWKNFVIGICAVGEIITAKQDNIISSFGFGPPVSETPLIFQITNEIYDIWCFGGYFQSLLFAKVYYKNKKISIEPFKRLIFPKSTGIINIPLKIIENLWTISCHRCNVFFFTSKQLYNIFETNSTEDFKVISTILQPENSSLVQPKFYQISKSPGFLFFSTRNDSVVLMDISELLLPKNNLIKSL</sequence>